<dbReference type="Ensembl" id="ENSFTIT00000010238.1">
    <property type="protein sequence ID" value="ENSFTIP00000009801.1"/>
    <property type="gene ID" value="ENSFTIG00000006613.1"/>
</dbReference>
<reference evidence="3" key="1">
    <citation type="submission" date="2025-08" db="UniProtKB">
        <authorList>
            <consortium name="Ensembl"/>
        </authorList>
    </citation>
    <scope>IDENTIFICATION</scope>
</reference>
<keyword evidence="4" id="KW-1185">Reference proteome</keyword>
<organism evidence="3 4">
    <name type="scientific">Falco tinnunculus</name>
    <name type="common">Common kestrel</name>
    <dbReference type="NCBI Taxonomy" id="100819"/>
    <lineage>
        <taxon>Eukaryota</taxon>
        <taxon>Metazoa</taxon>
        <taxon>Chordata</taxon>
        <taxon>Craniata</taxon>
        <taxon>Vertebrata</taxon>
        <taxon>Euteleostomi</taxon>
        <taxon>Archelosauria</taxon>
        <taxon>Archosauria</taxon>
        <taxon>Dinosauria</taxon>
        <taxon>Saurischia</taxon>
        <taxon>Theropoda</taxon>
        <taxon>Coelurosauria</taxon>
        <taxon>Aves</taxon>
        <taxon>Neognathae</taxon>
        <taxon>Neoaves</taxon>
        <taxon>Telluraves</taxon>
        <taxon>Australaves</taxon>
        <taxon>Falconiformes</taxon>
        <taxon>Falconidae</taxon>
        <taxon>Falco</taxon>
    </lineage>
</organism>
<sequence length="170" mass="18080">MGVESRRRWPDPATVAVARRSGRGRRRGGRNIAAPPQRRRGRAAARKGRRRRGARGQWGAGGCARAVRAVGSGRRERVRREATGDMFRCRMAAAVAGGLVCALRPLSPAPRGRAAAGNLLQRWNVPVKLQMSRQVASSGVPGGKGDSSVFVLIVGLSTLGAGAYFCNVII</sequence>
<dbReference type="AlphaFoldDB" id="A0A8C4U9H0"/>
<reference evidence="3" key="2">
    <citation type="submission" date="2025-09" db="UniProtKB">
        <authorList>
            <consortium name="Ensembl"/>
        </authorList>
    </citation>
    <scope>IDENTIFICATION</scope>
</reference>
<evidence type="ECO:0000256" key="2">
    <source>
        <dbReference type="SAM" id="Phobius"/>
    </source>
</evidence>
<feature type="transmembrane region" description="Helical" evidence="2">
    <location>
        <begin position="149"/>
        <end position="169"/>
    </location>
</feature>
<feature type="compositionally biased region" description="Basic residues" evidence="1">
    <location>
        <begin position="20"/>
        <end position="29"/>
    </location>
</feature>
<proteinExistence type="predicted"/>
<feature type="compositionally biased region" description="Basic residues" evidence="1">
    <location>
        <begin position="37"/>
        <end position="54"/>
    </location>
</feature>
<keyword evidence="2" id="KW-1133">Transmembrane helix</keyword>
<feature type="region of interest" description="Disordered" evidence="1">
    <location>
        <begin position="1"/>
        <end position="60"/>
    </location>
</feature>
<feature type="compositionally biased region" description="Basic and acidic residues" evidence="1">
    <location>
        <begin position="1"/>
        <end position="10"/>
    </location>
</feature>
<evidence type="ECO:0000256" key="1">
    <source>
        <dbReference type="SAM" id="MobiDB-lite"/>
    </source>
</evidence>
<name>A0A8C4U9H0_FALTI</name>
<evidence type="ECO:0000313" key="4">
    <source>
        <dbReference type="Proteomes" id="UP000694562"/>
    </source>
</evidence>
<accession>A0A8C4U9H0</accession>
<protein>
    <submittedName>
        <fullName evidence="3">Apoptosis inducing factor mitochondria associated 1</fullName>
    </submittedName>
</protein>
<evidence type="ECO:0000313" key="3">
    <source>
        <dbReference type="Ensembl" id="ENSFTIP00000009801.1"/>
    </source>
</evidence>
<keyword evidence="2" id="KW-0472">Membrane</keyword>
<keyword evidence="2" id="KW-0812">Transmembrane</keyword>
<dbReference type="Proteomes" id="UP000694562">
    <property type="component" value="Unplaced"/>
</dbReference>